<keyword evidence="2" id="KW-1185">Reference proteome</keyword>
<accession>A0A9N8KSJ8</accession>
<evidence type="ECO:0000313" key="1">
    <source>
        <dbReference type="EMBL" id="CAD0196133.1"/>
    </source>
</evidence>
<dbReference type="Proteomes" id="UP001154114">
    <property type="component" value="Chromosome 4"/>
</dbReference>
<reference evidence="1" key="1">
    <citation type="submission" date="2021-12" db="EMBL/GenBank/DDBJ databases">
        <authorList>
            <person name="King R."/>
        </authorList>
    </citation>
    <scope>NUCLEOTIDE SEQUENCE</scope>
</reference>
<protein>
    <submittedName>
        <fullName evidence="1">Uncharacterized protein</fullName>
    </submittedName>
</protein>
<sequence>MDSKSYGPYHMQFKSFDVCKGPKQTEDGIFEIRDSKNMSHVVLYLELPKEAHPTAGKIIVNSITNNVTKKLYTHPVNKPCEHFVLGPVLYDLLNMTKSCKVKKGSYMLHLDFQARAKVFLSKKFFYGTYFFKTMAYSKQKREICKVNLVGNGARWHLSQWRPLANFQKHNINYRLKTMTTTLNSRARRRRARTPKL</sequence>
<gene>
    <name evidence="1" type="ORF">CINC_LOCUS10427</name>
</gene>
<name>A0A9N8KSJ8_CHRIL</name>
<evidence type="ECO:0000313" key="2">
    <source>
        <dbReference type="Proteomes" id="UP001154114"/>
    </source>
</evidence>
<dbReference type="EMBL" id="LR824007">
    <property type="protein sequence ID" value="CAD0196133.1"/>
    <property type="molecule type" value="Genomic_DNA"/>
</dbReference>
<proteinExistence type="predicted"/>
<dbReference type="OrthoDB" id="7384942at2759"/>
<dbReference type="AlphaFoldDB" id="A0A9N8KSJ8"/>
<organism evidence="1 2">
    <name type="scientific">Chrysodeixis includens</name>
    <name type="common">Soybean looper</name>
    <name type="synonym">Pseudoplusia includens</name>
    <dbReference type="NCBI Taxonomy" id="689277"/>
    <lineage>
        <taxon>Eukaryota</taxon>
        <taxon>Metazoa</taxon>
        <taxon>Ecdysozoa</taxon>
        <taxon>Arthropoda</taxon>
        <taxon>Hexapoda</taxon>
        <taxon>Insecta</taxon>
        <taxon>Pterygota</taxon>
        <taxon>Neoptera</taxon>
        <taxon>Endopterygota</taxon>
        <taxon>Lepidoptera</taxon>
        <taxon>Glossata</taxon>
        <taxon>Ditrysia</taxon>
        <taxon>Noctuoidea</taxon>
        <taxon>Noctuidae</taxon>
        <taxon>Plusiinae</taxon>
        <taxon>Chrysodeixis</taxon>
    </lineage>
</organism>